<dbReference type="InterPro" id="IPR024338">
    <property type="entry name" value="MID1/Yam8"/>
</dbReference>
<protein>
    <recommendedName>
        <fullName evidence="4">Stretch-activated cation channel Mid1</fullName>
    </recommendedName>
</protein>
<keyword evidence="1" id="KW-0732">Signal</keyword>
<name>A0A9W9EGK9_9EURO</name>
<evidence type="ECO:0000256" key="1">
    <source>
        <dbReference type="SAM" id="SignalP"/>
    </source>
</evidence>
<organism evidence="2 3">
    <name type="scientific">Penicillium alfredii</name>
    <dbReference type="NCBI Taxonomy" id="1506179"/>
    <lineage>
        <taxon>Eukaryota</taxon>
        <taxon>Fungi</taxon>
        <taxon>Dikarya</taxon>
        <taxon>Ascomycota</taxon>
        <taxon>Pezizomycotina</taxon>
        <taxon>Eurotiomycetes</taxon>
        <taxon>Eurotiomycetidae</taxon>
        <taxon>Eurotiales</taxon>
        <taxon>Aspergillaceae</taxon>
        <taxon>Penicillium</taxon>
    </lineage>
</organism>
<evidence type="ECO:0000313" key="2">
    <source>
        <dbReference type="EMBL" id="KAJ5081371.1"/>
    </source>
</evidence>
<dbReference type="PANTHER" id="PTHR39142">
    <property type="entry name" value="MID1P"/>
    <property type="match status" value="1"/>
</dbReference>
<evidence type="ECO:0008006" key="4">
    <source>
        <dbReference type="Google" id="ProtNLM"/>
    </source>
</evidence>
<reference evidence="2" key="2">
    <citation type="journal article" date="2023" name="IMA Fungus">
        <title>Comparative genomic study of the Penicillium genus elucidates a diverse pangenome and 15 lateral gene transfer events.</title>
        <authorList>
            <person name="Petersen C."/>
            <person name="Sorensen T."/>
            <person name="Nielsen M.R."/>
            <person name="Sondergaard T.E."/>
            <person name="Sorensen J.L."/>
            <person name="Fitzpatrick D.A."/>
            <person name="Frisvad J.C."/>
            <person name="Nielsen K.L."/>
        </authorList>
    </citation>
    <scope>NUCLEOTIDE SEQUENCE</scope>
    <source>
        <strain evidence="2">IBT 34128</strain>
    </source>
</reference>
<dbReference type="EMBL" id="JAPMSZ010000012">
    <property type="protein sequence ID" value="KAJ5081371.1"/>
    <property type="molecule type" value="Genomic_DNA"/>
</dbReference>
<dbReference type="RefSeq" id="XP_056506658.1">
    <property type="nucleotide sequence ID" value="XM_056660160.1"/>
</dbReference>
<dbReference type="GeneID" id="81399329"/>
<feature type="chain" id="PRO_5040914007" description="Stretch-activated cation channel Mid1" evidence="1">
    <location>
        <begin position="26"/>
        <end position="623"/>
    </location>
</feature>
<keyword evidence="3" id="KW-1185">Reference proteome</keyword>
<sequence length="623" mass="68689">MRLQYTTLQCSFTALIGAIFPLVVASDSIVHATNSIPDGSKTEDSPNFRGAVMGDGGSPLALDSFNGLEIRDGTTEDGELNELELVRRYPADAKPLGNNQFQESNIHLGDVHWWYMPKKEVHGKKGIPTTGLPAYLDPDNLGDSGHELRKRDESSKKTTTVYLSLTTCSKPSTKHNHHDQDLPRQLDVYVSTSEKVQKPGPGNDDQIQTMTRARHGYAGFTVEADRDVFIGVAAPNSTSHSGSYKYQIAASIDAFFHSVVEDESLLYFVDADVSAALLVTNNLTQSEPSSENYQQWMNITPPYTMFAHNNSSSTLRGLERSFCALNELAQVGQNNHSVEVGMTRRGLGNKPKQQFYLTGLKSNSWYSGTLALVNNSTKPLNGVIGGGGRVWKPINFATKFEDNCAILFNLTFCSEVAYAVPARPDLKTDHLRSIYDDNAKALYKNFTYSLQQVQCKTNQEAMFSLAVDCDDCANAYKQWLCSVSIPRCADFGNNKPYLAVRNAGQKFLNGSSLPADNKYRQSPIWNQSRNSLIDTEIKPGPYKEVLPCQDICYNLVKSCPSALGFGCPTGSWLNASYGYRNAEGDITCSYLGAAYYLNRGSRVHSMGGGLGLVAMWLVLWVMI</sequence>
<dbReference type="AlphaFoldDB" id="A0A9W9EGK9"/>
<gene>
    <name evidence="2" type="ORF">NUU61_009635</name>
</gene>
<reference evidence="2" key="1">
    <citation type="submission" date="2022-11" db="EMBL/GenBank/DDBJ databases">
        <authorList>
            <person name="Petersen C."/>
        </authorList>
    </citation>
    <scope>NUCLEOTIDE SEQUENCE</scope>
    <source>
        <strain evidence="2">IBT 34128</strain>
    </source>
</reference>
<dbReference type="GO" id="GO:0005262">
    <property type="term" value="F:calcium channel activity"/>
    <property type="evidence" value="ECO:0007669"/>
    <property type="project" value="InterPro"/>
</dbReference>
<dbReference type="PANTHER" id="PTHR39142:SF1">
    <property type="entry name" value="AEL197CP"/>
    <property type="match status" value="1"/>
</dbReference>
<dbReference type="Pfam" id="PF12929">
    <property type="entry name" value="Mid1"/>
    <property type="match status" value="1"/>
</dbReference>
<feature type="signal peptide" evidence="1">
    <location>
        <begin position="1"/>
        <end position="25"/>
    </location>
</feature>
<evidence type="ECO:0000313" key="3">
    <source>
        <dbReference type="Proteomes" id="UP001141434"/>
    </source>
</evidence>
<dbReference type="OrthoDB" id="5405745at2759"/>
<comment type="caution">
    <text evidence="2">The sequence shown here is derived from an EMBL/GenBank/DDBJ whole genome shotgun (WGS) entry which is preliminary data.</text>
</comment>
<dbReference type="Proteomes" id="UP001141434">
    <property type="component" value="Unassembled WGS sequence"/>
</dbReference>
<proteinExistence type="predicted"/>
<accession>A0A9W9EGK9</accession>
<dbReference type="GO" id="GO:0098703">
    <property type="term" value="P:calcium ion import across plasma membrane"/>
    <property type="evidence" value="ECO:0007669"/>
    <property type="project" value="InterPro"/>
</dbReference>